<protein>
    <submittedName>
        <fullName evidence="1">Uncharacterized protein</fullName>
    </submittedName>
</protein>
<sequence length="28" mass="3294">MRSITEDARARIMPELDIERPTLSYSIE</sequence>
<feature type="non-terminal residue" evidence="1">
    <location>
        <position position="28"/>
    </location>
</feature>
<proteinExistence type="predicted"/>
<dbReference type="EMBL" id="UINC01204055">
    <property type="protein sequence ID" value="SVE24599.1"/>
    <property type="molecule type" value="Genomic_DNA"/>
</dbReference>
<evidence type="ECO:0000313" key="1">
    <source>
        <dbReference type="EMBL" id="SVE24599.1"/>
    </source>
</evidence>
<reference evidence="1" key="1">
    <citation type="submission" date="2018-05" db="EMBL/GenBank/DDBJ databases">
        <authorList>
            <person name="Lanie J.A."/>
            <person name="Ng W.-L."/>
            <person name="Kazmierczak K.M."/>
            <person name="Andrzejewski T.M."/>
            <person name="Davidsen T.M."/>
            <person name="Wayne K.J."/>
            <person name="Tettelin H."/>
            <person name="Glass J.I."/>
            <person name="Rusch D."/>
            <person name="Podicherti R."/>
            <person name="Tsui H.-C.T."/>
            <person name="Winkler M.E."/>
        </authorList>
    </citation>
    <scope>NUCLEOTIDE SEQUENCE</scope>
</reference>
<accession>A0A383BXQ5</accession>
<gene>
    <name evidence="1" type="ORF">METZ01_LOCUS477453</name>
</gene>
<name>A0A383BXQ5_9ZZZZ</name>
<organism evidence="1">
    <name type="scientific">marine metagenome</name>
    <dbReference type="NCBI Taxonomy" id="408172"/>
    <lineage>
        <taxon>unclassified sequences</taxon>
        <taxon>metagenomes</taxon>
        <taxon>ecological metagenomes</taxon>
    </lineage>
</organism>
<dbReference type="AlphaFoldDB" id="A0A383BXQ5"/>